<dbReference type="AlphaFoldDB" id="A0A559J3Y2"/>
<dbReference type="RefSeq" id="WP_144991703.1">
    <property type="nucleotide sequence ID" value="NZ_VNJK01000001.1"/>
</dbReference>
<dbReference type="Pfam" id="PF03067">
    <property type="entry name" value="LPMO_10"/>
    <property type="match status" value="1"/>
</dbReference>
<dbReference type="Pfam" id="PF02839">
    <property type="entry name" value="CBM_5_12"/>
    <property type="match status" value="1"/>
</dbReference>
<dbReference type="SMART" id="SM00495">
    <property type="entry name" value="ChtBD3"/>
    <property type="match status" value="1"/>
</dbReference>
<evidence type="ECO:0000313" key="7">
    <source>
        <dbReference type="EMBL" id="TVX94600.1"/>
    </source>
</evidence>
<gene>
    <name evidence="7" type="ORF">FPZ44_05710</name>
</gene>
<evidence type="ECO:0000256" key="5">
    <source>
        <dbReference type="ARBA" id="ARBA00023326"/>
    </source>
</evidence>
<dbReference type="InterPro" id="IPR051024">
    <property type="entry name" value="GlcNAc_Chitin_IntDeg"/>
</dbReference>
<dbReference type="InterPro" id="IPR003961">
    <property type="entry name" value="FN3_dom"/>
</dbReference>
<dbReference type="SUPFAM" id="SSF49265">
    <property type="entry name" value="Fibronectin type III"/>
    <property type="match status" value="1"/>
</dbReference>
<comment type="subcellular location">
    <subcellularLocation>
        <location evidence="1">Secreted</location>
    </subcellularLocation>
</comment>
<dbReference type="InterPro" id="IPR036573">
    <property type="entry name" value="CBM_sf_5/12"/>
</dbReference>
<protein>
    <submittedName>
        <fullName evidence="7">Chitin-binding protein</fullName>
    </submittedName>
</protein>
<dbReference type="FunFam" id="2.70.50.50:FF:000001">
    <property type="entry name" value="Chitin-binding protein"/>
    <property type="match status" value="1"/>
</dbReference>
<evidence type="ECO:0000256" key="3">
    <source>
        <dbReference type="ARBA" id="ARBA00022729"/>
    </source>
</evidence>
<dbReference type="InterPro" id="IPR014756">
    <property type="entry name" value="Ig_E-set"/>
</dbReference>
<dbReference type="GO" id="GO:0004553">
    <property type="term" value="F:hydrolase activity, hydrolyzing O-glycosyl compounds"/>
    <property type="evidence" value="ECO:0007669"/>
    <property type="project" value="InterPro"/>
</dbReference>
<dbReference type="GO" id="GO:0005576">
    <property type="term" value="C:extracellular region"/>
    <property type="evidence" value="ECO:0007669"/>
    <property type="project" value="UniProtKB-SubCell"/>
</dbReference>
<dbReference type="Gene3D" id="2.70.50.50">
    <property type="entry name" value="chitin-binding protein cbp21"/>
    <property type="match status" value="1"/>
</dbReference>
<dbReference type="SMART" id="SM00060">
    <property type="entry name" value="FN3"/>
    <property type="match status" value="2"/>
</dbReference>
<proteinExistence type="predicted"/>
<evidence type="ECO:0000256" key="2">
    <source>
        <dbReference type="ARBA" id="ARBA00022525"/>
    </source>
</evidence>
<sequence>MDQRFNLRMLGSKWLLVGMTAILTVILVLLMSDKAFAHGYIEGPASRGYLCKTGQNTNCGPIVYEPQSLEGPKGFPAAGPADGKLASAGLGGFDQLNAQSSTRWTKVNMSSGTVTFNWKLTAAHATTKWEYFITKPNWDPNAPLSRAQFDLTPFCSVNTGGARPPFNYSDTCNVPQRTGYHVILAVWTVHDTPNAFYNVIDANFGGGSSDTTPPTVPSSLAVTGKTSNSVSLSWNAATDNVGVSQYKIYNGSSLVASISSSNTSYTVSGLTPNTSYTFSVVAVDGAGNSSVPSGSIAATTNPAIVDVAPPTAPSNLHVMGSPTSNSVPLMWSASTDNVGVTGYKVYNGSNLVATVSGSTTSYTVTGLAAATSYTFTVYAVDGANNQSPASNSISATTSQPPAATPWAANTAYTVGQLVSYNGATYECRQPHTSLLGWEPTSVPALWKLVP</sequence>
<dbReference type="PANTHER" id="PTHR34823">
    <property type="entry name" value="GLCNAC-BINDING PROTEIN A"/>
    <property type="match status" value="1"/>
</dbReference>
<dbReference type="Pfam" id="PF00041">
    <property type="entry name" value="fn3"/>
    <property type="match status" value="2"/>
</dbReference>
<keyword evidence="5" id="KW-0624">Polysaccharide degradation</keyword>
<dbReference type="CDD" id="cd21177">
    <property type="entry name" value="LPMO_AA10"/>
    <property type="match status" value="1"/>
</dbReference>
<dbReference type="EMBL" id="VNJK01000001">
    <property type="protein sequence ID" value="TVX94600.1"/>
    <property type="molecule type" value="Genomic_DNA"/>
</dbReference>
<dbReference type="InterPro" id="IPR003610">
    <property type="entry name" value="CBM5/12"/>
</dbReference>
<dbReference type="InterPro" id="IPR004302">
    <property type="entry name" value="Cellulose/chitin-bd_N"/>
</dbReference>
<comment type="caution">
    <text evidence="7">The sequence shown here is derived from an EMBL/GenBank/DDBJ whole genome shotgun (WGS) entry which is preliminary data.</text>
</comment>
<dbReference type="GO" id="GO:0030246">
    <property type="term" value="F:carbohydrate binding"/>
    <property type="evidence" value="ECO:0007669"/>
    <property type="project" value="InterPro"/>
</dbReference>
<evidence type="ECO:0000256" key="1">
    <source>
        <dbReference type="ARBA" id="ARBA00004613"/>
    </source>
</evidence>
<dbReference type="PANTHER" id="PTHR34823:SF1">
    <property type="entry name" value="CHITIN-BINDING TYPE-4 DOMAIN-CONTAINING PROTEIN"/>
    <property type="match status" value="1"/>
</dbReference>
<organism evidence="7 8">
    <name type="scientific">Paenibacillus agilis</name>
    <dbReference type="NCBI Taxonomy" id="3020863"/>
    <lineage>
        <taxon>Bacteria</taxon>
        <taxon>Bacillati</taxon>
        <taxon>Bacillota</taxon>
        <taxon>Bacilli</taxon>
        <taxon>Bacillales</taxon>
        <taxon>Paenibacillaceae</taxon>
        <taxon>Paenibacillus</taxon>
    </lineage>
</organism>
<name>A0A559J3Y2_9BACL</name>
<dbReference type="PROSITE" id="PS50853">
    <property type="entry name" value="FN3"/>
    <property type="match status" value="2"/>
</dbReference>
<keyword evidence="2" id="KW-0964">Secreted</keyword>
<dbReference type="Gene3D" id="2.60.40.10">
    <property type="entry name" value="Immunoglobulins"/>
    <property type="match status" value="2"/>
</dbReference>
<dbReference type="OrthoDB" id="2702399at2"/>
<dbReference type="CDD" id="cd12214">
    <property type="entry name" value="ChiA1_BD"/>
    <property type="match status" value="1"/>
</dbReference>
<keyword evidence="8" id="KW-1185">Reference proteome</keyword>
<dbReference type="CDD" id="cd00063">
    <property type="entry name" value="FN3"/>
    <property type="match status" value="2"/>
</dbReference>
<dbReference type="InterPro" id="IPR036116">
    <property type="entry name" value="FN3_sf"/>
</dbReference>
<feature type="domain" description="Fibronectin type-III" evidence="6">
    <location>
        <begin position="312"/>
        <end position="400"/>
    </location>
</feature>
<keyword evidence="5" id="KW-0119">Carbohydrate metabolism</keyword>
<evidence type="ECO:0000256" key="4">
    <source>
        <dbReference type="ARBA" id="ARBA00022801"/>
    </source>
</evidence>
<dbReference type="Proteomes" id="UP000318102">
    <property type="component" value="Unassembled WGS sequence"/>
</dbReference>
<accession>A0A559J3Y2</accession>
<dbReference type="Gene3D" id="2.10.10.20">
    <property type="entry name" value="Carbohydrate-binding module superfamily 5/12"/>
    <property type="match status" value="1"/>
</dbReference>
<keyword evidence="4" id="KW-0378">Hydrolase</keyword>
<evidence type="ECO:0000313" key="8">
    <source>
        <dbReference type="Proteomes" id="UP000318102"/>
    </source>
</evidence>
<feature type="domain" description="Fibronectin type-III" evidence="6">
    <location>
        <begin position="216"/>
        <end position="303"/>
    </location>
</feature>
<dbReference type="InterPro" id="IPR013783">
    <property type="entry name" value="Ig-like_fold"/>
</dbReference>
<dbReference type="SUPFAM" id="SSF51055">
    <property type="entry name" value="Carbohydrate binding domain"/>
    <property type="match status" value="1"/>
</dbReference>
<evidence type="ECO:0000259" key="6">
    <source>
        <dbReference type="PROSITE" id="PS50853"/>
    </source>
</evidence>
<reference evidence="7 8" key="1">
    <citation type="submission" date="2019-07" db="EMBL/GenBank/DDBJ databases">
        <authorList>
            <person name="Kim J."/>
        </authorList>
    </citation>
    <scope>NUCLEOTIDE SEQUENCE [LARGE SCALE GENOMIC DNA]</scope>
    <source>
        <strain evidence="7 8">N4</strain>
    </source>
</reference>
<dbReference type="PRINTS" id="PR00014">
    <property type="entry name" value="FNTYPEIII"/>
</dbReference>
<keyword evidence="3" id="KW-0732">Signal</keyword>
<dbReference type="GO" id="GO:0000272">
    <property type="term" value="P:polysaccharide catabolic process"/>
    <property type="evidence" value="ECO:0007669"/>
    <property type="project" value="UniProtKB-KW"/>
</dbReference>
<dbReference type="SUPFAM" id="SSF81296">
    <property type="entry name" value="E set domains"/>
    <property type="match status" value="1"/>
</dbReference>